<accession>A0A5D6W899</accession>
<proteinExistence type="predicted"/>
<dbReference type="PANTHER" id="PTHR43852">
    <property type="entry name" value="NUCLEOTIDYLTRANSFERASE"/>
    <property type="match status" value="1"/>
</dbReference>
<name>A0A5D6W899_9FIRM</name>
<dbReference type="PANTHER" id="PTHR43852:SF2">
    <property type="entry name" value="PROTEIN ADENYLYLTRANSFERASE MNTA"/>
    <property type="match status" value="1"/>
</dbReference>
<organism evidence="2 3">
    <name type="scientific">Selenomonas ruminis</name>
    <dbReference type="NCBI Taxonomy" id="2593411"/>
    <lineage>
        <taxon>Bacteria</taxon>
        <taxon>Bacillati</taxon>
        <taxon>Bacillota</taxon>
        <taxon>Negativicutes</taxon>
        <taxon>Selenomonadales</taxon>
        <taxon>Selenomonadaceae</taxon>
        <taxon>Selenomonas</taxon>
    </lineage>
</organism>
<dbReference type="Proteomes" id="UP000323646">
    <property type="component" value="Unassembled WGS sequence"/>
</dbReference>
<dbReference type="SUPFAM" id="SSF81301">
    <property type="entry name" value="Nucleotidyltransferase"/>
    <property type="match status" value="1"/>
</dbReference>
<dbReference type="NCBIfam" id="NF047752">
    <property type="entry name" value="MntA_antitoxin"/>
    <property type="match status" value="1"/>
</dbReference>
<dbReference type="EMBL" id="VTOY01000002">
    <property type="protein sequence ID" value="TYZ24056.1"/>
    <property type="molecule type" value="Genomic_DNA"/>
</dbReference>
<dbReference type="Gene3D" id="3.30.460.10">
    <property type="entry name" value="Beta Polymerase, domain 2"/>
    <property type="match status" value="1"/>
</dbReference>
<dbReference type="OrthoDB" id="9809668at2"/>
<comment type="caution">
    <text evidence="2">The sequence shown here is derived from an EMBL/GenBank/DDBJ whole genome shotgun (WGS) entry which is preliminary data.</text>
</comment>
<dbReference type="InterPro" id="IPR052930">
    <property type="entry name" value="TA_antitoxin_MntA"/>
</dbReference>
<evidence type="ECO:0000313" key="3">
    <source>
        <dbReference type="Proteomes" id="UP000323646"/>
    </source>
</evidence>
<dbReference type="CDD" id="cd05403">
    <property type="entry name" value="NT_KNTase_like"/>
    <property type="match status" value="1"/>
</dbReference>
<dbReference type="InterPro" id="IPR041633">
    <property type="entry name" value="Polbeta"/>
</dbReference>
<dbReference type="GO" id="GO:0016740">
    <property type="term" value="F:transferase activity"/>
    <property type="evidence" value="ECO:0007669"/>
    <property type="project" value="UniProtKB-KW"/>
</dbReference>
<keyword evidence="3" id="KW-1185">Reference proteome</keyword>
<protein>
    <submittedName>
        <fullName evidence="2">Nucleotidyltransferase domain-containing protein</fullName>
    </submittedName>
</protein>
<feature type="domain" description="Polymerase beta nucleotidyltransferase" evidence="1">
    <location>
        <begin position="24"/>
        <end position="98"/>
    </location>
</feature>
<dbReference type="Pfam" id="PF18765">
    <property type="entry name" value="Polbeta"/>
    <property type="match status" value="1"/>
</dbReference>
<evidence type="ECO:0000313" key="2">
    <source>
        <dbReference type="EMBL" id="TYZ24056.1"/>
    </source>
</evidence>
<dbReference type="InterPro" id="IPR043519">
    <property type="entry name" value="NT_sf"/>
</dbReference>
<dbReference type="AlphaFoldDB" id="A0A5D6W899"/>
<sequence length="101" mass="11683">MENAFMNEHVKRVKDFFLDYMRDESVHIYLFGSWAKGTARQGSDVDVAVEYPDGVSGVLKIGELREQLEESTIPYRVDVVDMQQASQTLLQEIRKDGIQWK</sequence>
<keyword evidence="2" id="KW-0808">Transferase</keyword>
<gene>
    <name evidence="2" type="ORF">FZ040_04890</name>
</gene>
<evidence type="ECO:0000259" key="1">
    <source>
        <dbReference type="Pfam" id="PF18765"/>
    </source>
</evidence>
<reference evidence="2 3" key="1">
    <citation type="submission" date="2019-08" db="EMBL/GenBank/DDBJ databases">
        <title>Selenomonas sp. mPRGC5 and Selenomonas sp. mPRGC8 isolated from ruminal fluid of dairy goat (Capra hircus).</title>
        <authorList>
            <person name="Poothong S."/>
            <person name="Nuengjamnong C."/>
            <person name="Tanasupawat S."/>
        </authorList>
    </citation>
    <scope>NUCLEOTIDE SEQUENCE [LARGE SCALE GENOMIC DNA]</scope>
    <source>
        <strain evidence="3">mPRGC5</strain>
    </source>
</reference>